<dbReference type="AlphaFoldDB" id="A0A6N3A6X9"/>
<dbReference type="EMBL" id="CACRUX010000026">
    <property type="protein sequence ID" value="VYT88025.1"/>
    <property type="molecule type" value="Genomic_DNA"/>
</dbReference>
<sequence length="115" mass="13290">MQTLTPEMVAAARKSLQECLAKSVIPKEYWDEITHWLEATHMENIYLEGREAIGAWWASKEVRKMGYAINFAKGGCMPSNWFPEGENWDMAQAQAKYRLVADWQCLIEHDALIKI</sequence>
<protein>
    <submittedName>
        <fullName evidence="1">Uncharacterized protein</fullName>
    </submittedName>
</protein>
<proteinExistence type="predicted"/>
<accession>A0A6N3A6X9</accession>
<dbReference type="GeneID" id="91964764"/>
<dbReference type="RefSeq" id="WP_021840498.1">
    <property type="nucleotide sequence ID" value="NZ_CACRUX010000026.1"/>
</dbReference>
<evidence type="ECO:0000313" key="1">
    <source>
        <dbReference type="EMBL" id="VYT88025.1"/>
    </source>
</evidence>
<dbReference type="OrthoDB" id="1629339at2"/>
<name>A0A6N3A6X9_9FIRM</name>
<organism evidence="1">
    <name type="scientific">Veillonella ratti</name>
    <dbReference type="NCBI Taxonomy" id="103892"/>
    <lineage>
        <taxon>Bacteria</taxon>
        <taxon>Bacillati</taxon>
        <taxon>Bacillota</taxon>
        <taxon>Negativicutes</taxon>
        <taxon>Veillonellales</taxon>
        <taxon>Veillonellaceae</taxon>
        <taxon>Veillonella</taxon>
    </lineage>
</organism>
<reference evidence="1" key="1">
    <citation type="submission" date="2019-11" db="EMBL/GenBank/DDBJ databases">
        <authorList>
            <person name="Feng L."/>
        </authorList>
    </citation>
    <scope>NUCLEOTIDE SEQUENCE</scope>
    <source>
        <strain evidence="1">VrattiLFYP33</strain>
    </source>
</reference>
<gene>
    <name evidence="1" type="ORF">VRLFYP33_00687</name>
</gene>